<feature type="domain" description="BAAT/Acyl-CoA thioester hydrolase C-terminal" evidence="5">
    <location>
        <begin position="228"/>
        <end position="435"/>
    </location>
</feature>
<reference evidence="6" key="1">
    <citation type="submission" date="2025-08" db="UniProtKB">
        <authorList>
            <consortium name="Ensembl"/>
        </authorList>
    </citation>
    <scope>IDENTIFICATION</scope>
</reference>
<feature type="active site" description="Charge relay system" evidence="3">
    <location>
        <position position="256"/>
    </location>
</feature>
<dbReference type="FunFam" id="3.40.50.1820:FF:000024">
    <property type="entry name" value="acyl-coenzyme A thioesterase 4"/>
    <property type="match status" value="1"/>
</dbReference>
<dbReference type="Gene3D" id="3.40.50.1820">
    <property type="entry name" value="alpha/beta hydrolase"/>
    <property type="match status" value="1"/>
</dbReference>
<evidence type="ECO:0000259" key="4">
    <source>
        <dbReference type="Pfam" id="PF04775"/>
    </source>
</evidence>
<dbReference type="Pfam" id="PF08840">
    <property type="entry name" value="BAAT_C"/>
    <property type="match status" value="1"/>
</dbReference>
<protein>
    <submittedName>
        <fullName evidence="6">Acyl-CoA thioesterase 22</fullName>
    </submittedName>
</protein>
<name>A0A3B4TQ74_SERDU</name>
<dbReference type="InterPro" id="IPR016662">
    <property type="entry name" value="Acyl-CoA_thioEstase_long-chain"/>
</dbReference>
<keyword evidence="2" id="KW-0276">Fatty acid metabolism</keyword>
<evidence type="ECO:0000259" key="5">
    <source>
        <dbReference type="Pfam" id="PF08840"/>
    </source>
</evidence>
<evidence type="ECO:0000313" key="7">
    <source>
        <dbReference type="Proteomes" id="UP000261420"/>
    </source>
</evidence>
<reference evidence="6" key="2">
    <citation type="submission" date="2025-09" db="UniProtKB">
        <authorList>
            <consortium name="Ensembl"/>
        </authorList>
    </citation>
    <scope>IDENTIFICATION</scope>
</reference>
<evidence type="ECO:0000313" key="6">
    <source>
        <dbReference type="Ensembl" id="ENSSDUP00000007965.1"/>
    </source>
</evidence>
<dbReference type="InterPro" id="IPR029058">
    <property type="entry name" value="AB_hydrolase_fold"/>
</dbReference>
<dbReference type="GO" id="GO:0047617">
    <property type="term" value="F:fatty acyl-CoA hydrolase activity"/>
    <property type="evidence" value="ECO:0007669"/>
    <property type="project" value="TreeGrafter"/>
</dbReference>
<dbReference type="PIRSF" id="PIRSF016521">
    <property type="entry name" value="Acyl-CoA_hydro"/>
    <property type="match status" value="1"/>
</dbReference>
<evidence type="ECO:0000256" key="1">
    <source>
        <dbReference type="ARBA" id="ARBA00006538"/>
    </source>
</evidence>
<evidence type="ECO:0000256" key="2">
    <source>
        <dbReference type="ARBA" id="ARBA00022832"/>
    </source>
</evidence>
<dbReference type="Pfam" id="PF04775">
    <property type="entry name" value="Bile_Hydr_Trans"/>
    <property type="match status" value="1"/>
</dbReference>
<dbReference type="GO" id="GO:0006637">
    <property type="term" value="P:acyl-CoA metabolic process"/>
    <property type="evidence" value="ECO:0007669"/>
    <property type="project" value="InterPro"/>
</dbReference>
<dbReference type="InterPro" id="IPR042490">
    <property type="entry name" value="Thio_Ohase/BAAT_N"/>
</dbReference>
<keyword evidence="7" id="KW-1185">Reference proteome</keyword>
<evidence type="ECO:0000256" key="3">
    <source>
        <dbReference type="PIRSR" id="PIRSR016521-1"/>
    </source>
</evidence>
<dbReference type="AlphaFoldDB" id="A0A3B4TQ74"/>
<dbReference type="GO" id="GO:0006631">
    <property type="term" value="P:fatty acid metabolic process"/>
    <property type="evidence" value="ECO:0007669"/>
    <property type="project" value="UniProtKB-KW"/>
</dbReference>
<dbReference type="Ensembl" id="ENSSDUT00000008111.1">
    <property type="protein sequence ID" value="ENSSDUP00000007965.1"/>
    <property type="gene ID" value="ENSSDUG00000005795.1"/>
</dbReference>
<dbReference type="InterPro" id="IPR006862">
    <property type="entry name" value="Thio_Ohase/aa_AcTrfase"/>
</dbReference>
<feature type="active site" description="Charge relay system" evidence="3">
    <location>
        <position position="350"/>
    </location>
</feature>
<comment type="similarity">
    <text evidence="1">Belongs to the C/M/P thioester hydrolase family.</text>
</comment>
<sequence>MHFSPSTEDPPKHFSVSYRNTLSITGSSMIRLKILPSVRCLFDKMVQIKVEGLAPLKPVELRSKLVDDRGVIFKASAQYKADETGQVDVCNAPSLGGSYTGVEPMGLFWAMAPDTPHSKLLKKNVLSPTQVEIAALCGETGELLSSETNERGYMTEGMKRIPVQEGRIRGVLFIPPGKGPFPGIVDLYTLGGGLTEPRASLLANKGFVVLALAYYGYQGLPKNPTNLDLEYFEEGITYLRRQPEVKGPGIGIISVSHSGALALSMSSFLSGISATVFINGCSANTVIPLHYKDTVIPALPPVIKNVKITDSGLVDIRDALPDPALEKNRASLIPIERASCQFLFAASEDDHNWNSAFFAQQAAATLRNHGKESFQLVTYPKAGHFLEVPHMPYCPSGFHAAVGRAVVFGGEPKAHSEAQLDLWERVQEFFKSHLDNKSTC</sequence>
<dbReference type="FunFam" id="2.60.40.2240:FF:000001">
    <property type="entry name" value="acyl-coenzyme A thioesterase 4"/>
    <property type="match status" value="1"/>
</dbReference>
<dbReference type="Gene3D" id="2.60.40.2240">
    <property type="entry name" value="Acyl-CoA thioester hydrolase/BAAT N-terminal domain"/>
    <property type="match status" value="1"/>
</dbReference>
<dbReference type="GeneTree" id="ENSGT01010000222336"/>
<proteinExistence type="inferred from homology"/>
<accession>A0A3B4TQ74</accession>
<feature type="domain" description="Acyl-CoA thioester hydrolase/bile acid-CoA amino acid N-acetyltransferase" evidence="4">
    <location>
        <begin position="43"/>
        <end position="165"/>
    </location>
</feature>
<dbReference type="PANTHER" id="PTHR10824">
    <property type="entry name" value="ACYL-COENZYME A THIOESTERASE-RELATED"/>
    <property type="match status" value="1"/>
</dbReference>
<feature type="active site" description="Charge relay system" evidence="3">
    <location>
        <position position="384"/>
    </location>
</feature>
<dbReference type="PANTHER" id="PTHR10824:SF17">
    <property type="entry name" value="ACYL-COENZYME A THIOESTERASE 6"/>
    <property type="match status" value="1"/>
</dbReference>
<keyword evidence="2" id="KW-0443">Lipid metabolism</keyword>
<dbReference type="InterPro" id="IPR014940">
    <property type="entry name" value="BAAT_C"/>
</dbReference>
<organism evidence="6 7">
    <name type="scientific">Seriola dumerili</name>
    <name type="common">Greater amberjack</name>
    <name type="synonym">Caranx dumerili</name>
    <dbReference type="NCBI Taxonomy" id="41447"/>
    <lineage>
        <taxon>Eukaryota</taxon>
        <taxon>Metazoa</taxon>
        <taxon>Chordata</taxon>
        <taxon>Craniata</taxon>
        <taxon>Vertebrata</taxon>
        <taxon>Euteleostomi</taxon>
        <taxon>Actinopterygii</taxon>
        <taxon>Neopterygii</taxon>
        <taxon>Teleostei</taxon>
        <taxon>Neoteleostei</taxon>
        <taxon>Acanthomorphata</taxon>
        <taxon>Carangaria</taxon>
        <taxon>Carangiformes</taxon>
        <taxon>Carangidae</taxon>
        <taxon>Seriola</taxon>
    </lineage>
</organism>
<dbReference type="STRING" id="41447.ENSSDUP00000007965"/>
<dbReference type="Proteomes" id="UP000261420">
    <property type="component" value="Unplaced"/>
</dbReference>
<dbReference type="SUPFAM" id="SSF53474">
    <property type="entry name" value="alpha/beta-Hydrolases"/>
    <property type="match status" value="1"/>
</dbReference>